<feature type="non-terminal residue" evidence="2">
    <location>
        <position position="111"/>
    </location>
</feature>
<dbReference type="InterPro" id="IPR007110">
    <property type="entry name" value="Ig-like_dom"/>
</dbReference>
<name>A0A1B6FIG8_9HEMI</name>
<dbReference type="SUPFAM" id="SSF48726">
    <property type="entry name" value="Immunoglobulin"/>
    <property type="match status" value="1"/>
</dbReference>
<dbReference type="InterPro" id="IPR036179">
    <property type="entry name" value="Ig-like_dom_sf"/>
</dbReference>
<gene>
    <name evidence="2" type="ORF">g.44473</name>
</gene>
<feature type="domain" description="Ig-like" evidence="1">
    <location>
        <begin position="66"/>
        <end position="111"/>
    </location>
</feature>
<dbReference type="Gene3D" id="2.60.40.10">
    <property type="entry name" value="Immunoglobulins"/>
    <property type="match status" value="1"/>
</dbReference>
<dbReference type="PROSITE" id="PS50835">
    <property type="entry name" value="IG_LIKE"/>
    <property type="match status" value="1"/>
</dbReference>
<feature type="non-terminal residue" evidence="2">
    <location>
        <position position="1"/>
    </location>
</feature>
<dbReference type="InterPro" id="IPR013098">
    <property type="entry name" value="Ig_I-set"/>
</dbReference>
<accession>A0A1B6FIG8</accession>
<dbReference type="Pfam" id="PF07679">
    <property type="entry name" value="I-set"/>
    <property type="match status" value="1"/>
</dbReference>
<protein>
    <recommendedName>
        <fullName evidence="1">Ig-like domain-containing protein</fullName>
    </recommendedName>
</protein>
<sequence>HWMLNSLEVRDDNGNFKMFDNGTLLVNSVVGNLDDLECMFEKNQVMIRKKPKRMVIDVNRLASTYPVFVEQPQSLEVEIGQNVRFRCKSSGLPQPEQLWSRNDVRIVDDGR</sequence>
<dbReference type="InterPro" id="IPR013783">
    <property type="entry name" value="Ig-like_fold"/>
</dbReference>
<evidence type="ECO:0000259" key="1">
    <source>
        <dbReference type="PROSITE" id="PS50835"/>
    </source>
</evidence>
<proteinExistence type="predicted"/>
<reference evidence="2" key="1">
    <citation type="submission" date="2015-11" db="EMBL/GenBank/DDBJ databases">
        <title>De novo transcriptome assembly of four potential Pierce s Disease insect vectors from Arizona vineyards.</title>
        <authorList>
            <person name="Tassone E.E."/>
        </authorList>
    </citation>
    <scope>NUCLEOTIDE SEQUENCE</scope>
</reference>
<evidence type="ECO:0000313" key="2">
    <source>
        <dbReference type="EMBL" id="JAS49977.1"/>
    </source>
</evidence>
<dbReference type="AlphaFoldDB" id="A0A1B6FIG8"/>
<dbReference type="EMBL" id="GECZ01019792">
    <property type="protein sequence ID" value="JAS49977.1"/>
    <property type="molecule type" value="Transcribed_RNA"/>
</dbReference>
<organism evidence="2">
    <name type="scientific">Cuerna arida</name>
    <dbReference type="NCBI Taxonomy" id="1464854"/>
    <lineage>
        <taxon>Eukaryota</taxon>
        <taxon>Metazoa</taxon>
        <taxon>Ecdysozoa</taxon>
        <taxon>Arthropoda</taxon>
        <taxon>Hexapoda</taxon>
        <taxon>Insecta</taxon>
        <taxon>Pterygota</taxon>
        <taxon>Neoptera</taxon>
        <taxon>Paraneoptera</taxon>
        <taxon>Hemiptera</taxon>
        <taxon>Auchenorrhyncha</taxon>
        <taxon>Membracoidea</taxon>
        <taxon>Cicadellidae</taxon>
        <taxon>Cicadellinae</taxon>
        <taxon>Proconiini</taxon>
        <taxon>Cuerna</taxon>
    </lineage>
</organism>